<dbReference type="GO" id="GO:0030427">
    <property type="term" value="C:site of polarized growth"/>
    <property type="evidence" value="ECO:0007669"/>
    <property type="project" value="TreeGrafter"/>
</dbReference>
<dbReference type="InterPro" id="IPR029006">
    <property type="entry name" value="ADF-H/Gelsolin-like_dom_sf"/>
</dbReference>
<organism evidence="12">
    <name type="scientific">Xenopsylla cheopis</name>
    <name type="common">Oriental rat flea</name>
    <name type="synonym">Pulex cheopis</name>
    <dbReference type="NCBI Taxonomy" id="163159"/>
    <lineage>
        <taxon>Eukaryota</taxon>
        <taxon>Metazoa</taxon>
        <taxon>Ecdysozoa</taxon>
        <taxon>Arthropoda</taxon>
        <taxon>Hexapoda</taxon>
        <taxon>Insecta</taxon>
        <taxon>Pterygota</taxon>
        <taxon>Neoptera</taxon>
        <taxon>Endopterygota</taxon>
        <taxon>Siphonaptera</taxon>
        <taxon>Pulicidae</taxon>
        <taxon>Xenopsyllinae</taxon>
        <taxon>Xenopsylla</taxon>
    </lineage>
</organism>
<feature type="domain" description="SH3" evidence="10">
    <location>
        <begin position="405"/>
        <end position="464"/>
    </location>
</feature>
<dbReference type="AlphaFoldDB" id="A0A6M2DE77"/>
<keyword evidence="7" id="KW-0206">Cytoskeleton</keyword>
<keyword evidence="5" id="KW-0175">Coiled coil</keyword>
<dbReference type="Gene3D" id="3.40.20.10">
    <property type="entry name" value="Severin"/>
    <property type="match status" value="1"/>
</dbReference>
<dbReference type="SUPFAM" id="SSF50044">
    <property type="entry name" value="SH3-domain"/>
    <property type="match status" value="1"/>
</dbReference>
<comment type="subcellular location">
    <subcellularLocation>
        <location evidence="1">Cytoplasm</location>
        <location evidence="1">Cytoskeleton</location>
    </subcellularLocation>
</comment>
<dbReference type="PRINTS" id="PR00452">
    <property type="entry name" value="SH3DOMAIN"/>
</dbReference>
<keyword evidence="6" id="KW-0009">Actin-binding</keyword>
<dbReference type="InterPro" id="IPR002108">
    <property type="entry name" value="ADF-H"/>
</dbReference>
<evidence type="ECO:0000256" key="9">
    <source>
        <dbReference type="SAM" id="MobiDB-lite"/>
    </source>
</evidence>
<dbReference type="GO" id="GO:0030425">
    <property type="term" value="C:dendrite"/>
    <property type="evidence" value="ECO:0007669"/>
    <property type="project" value="TreeGrafter"/>
</dbReference>
<proteinExistence type="inferred from homology"/>
<name>A0A6M2DE77_XENCH</name>
<sequence>MSINLKKHQESIIRAWKDVLDDKSETDWALFGYDGQSNDLKVVGSGDGGLNELIDEMNSSKIMYAFLKVTDPQTSLHKFVLINWQGEGAPVVRKGTCAGHVGDVARLLRGAHATLHARAEEDLDSDRITKLIATGSSRYDFKAPRQEPEPMKPVTSTYKRIIPSMEINSKERDSFWQKEQEKEKQRYVAEAEKKNLINQQQRIIETKQTFETEIINNVPEEKKLTPTEEARTIIESARSIASSRAIFEKANAPQVQKNPAPAKPLRNSIVQRSIAALAASTEAKNNGTESSNTRKTESYKENIEKINDVKTPQENITSAPTETATEIKLAPSDDTQNYDFNSETEDEKFSTIKRTPQSNKIAENEVVKVDEIAAIDVIAPPNNEDELVYKTVEAEAFNLYEDYGDLGLKARALYDYQAADDTEITFDPGDVITHIDCIDEGWWQGLAPDGTFGLFPANYVEIIQ</sequence>
<dbReference type="GO" id="GO:0014069">
    <property type="term" value="C:postsynaptic density"/>
    <property type="evidence" value="ECO:0007669"/>
    <property type="project" value="TreeGrafter"/>
</dbReference>
<dbReference type="SMART" id="SM00326">
    <property type="entry name" value="SH3"/>
    <property type="match status" value="1"/>
</dbReference>
<comment type="similarity">
    <text evidence="2">Belongs to the ABP1 family.</text>
</comment>
<dbReference type="InterPro" id="IPR001452">
    <property type="entry name" value="SH3_domain"/>
</dbReference>
<evidence type="ECO:0000313" key="12">
    <source>
        <dbReference type="EMBL" id="NOV44436.1"/>
    </source>
</evidence>
<dbReference type="GO" id="GO:0005884">
    <property type="term" value="C:actin filament"/>
    <property type="evidence" value="ECO:0007669"/>
    <property type="project" value="TreeGrafter"/>
</dbReference>
<dbReference type="SUPFAM" id="SSF55753">
    <property type="entry name" value="Actin depolymerizing proteins"/>
    <property type="match status" value="1"/>
</dbReference>
<feature type="region of interest" description="Disordered" evidence="9">
    <location>
        <begin position="332"/>
        <end position="356"/>
    </location>
</feature>
<dbReference type="InterPro" id="IPR036028">
    <property type="entry name" value="SH3-like_dom_sf"/>
</dbReference>
<dbReference type="InterPro" id="IPR035717">
    <property type="entry name" value="Drebrin-like_SH3"/>
</dbReference>
<evidence type="ECO:0000259" key="11">
    <source>
        <dbReference type="PROSITE" id="PS51263"/>
    </source>
</evidence>
<dbReference type="GO" id="GO:0030833">
    <property type="term" value="P:regulation of actin filament polymerization"/>
    <property type="evidence" value="ECO:0007669"/>
    <property type="project" value="TreeGrafter"/>
</dbReference>
<dbReference type="FunFam" id="2.30.30.40:FF:000046">
    <property type="entry name" value="Drebrin-like protein isoform B"/>
    <property type="match status" value="1"/>
</dbReference>
<dbReference type="Gene3D" id="2.30.30.40">
    <property type="entry name" value="SH3 Domains"/>
    <property type="match status" value="1"/>
</dbReference>
<evidence type="ECO:0000256" key="7">
    <source>
        <dbReference type="ARBA" id="ARBA00023212"/>
    </source>
</evidence>
<evidence type="ECO:0000256" key="4">
    <source>
        <dbReference type="ARBA" id="ARBA00022490"/>
    </source>
</evidence>
<dbReference type="PROSITE" id="PS51263">
    <property type="entry name" value="ADF_H"/>
    <property type="match status" value="1"/>
</dbReference>
<dbReference type="GO" id="GO:0051015">
    <property type="term" value="F:actin filament binding"/>
    <property type="evidence" value="ECO:0007669"/>
    <property type="project" value="TreeGrafter"/>
</dbReference>
<keyword evidence="3 8" id="KW-0728">SH3 domain</keyword>
<dbReference type="Pfam" id="PF14604">
    <property type="entry name" value="SH3_9"/>
    <property type="match status" value="1"/>
</dbReference>
<dbReference type="GO" id="GO:0045773">
    <property type="term" value="P:positive regulation of axon extension"/>
    <property type="evidence" value="ECO:0007669"/>
    <property type="project" value="TreeGrafter"/>
</dbReference>
<evidence type="ECO:0000256" key="6">
    <source>
        <dbReference type="ARBA" id="ARBA00023203"/>
    </source>
</evidence>
<feature type="region of interest" description="Disordered" evidence="9">
    <location>
        <begin position="279"/>
        <end position="298"/>
    </location>
</feature>
<evidence type="ECO:0000259" key="10">
    <source>
        <dbReference type="PROSITE" id="PS50002"/>
    </source>
</evidence>
<dbReference type="PANTHER" id="PTHR10829:SF25">
    <property type="entry name" value="DREBRIN-LIKE PROTEIN"/>
    <property type="match status" value="1"/>
</dbReference>
<evidence type="ECO:0000256" key="3">
    <source>
        <dbReference type="ARBA" id="ARBA00022443"/>
    </source>
</evidence>
<dbReference type="EMBL" id="GIIL01000710">
    <property type="protein sequence ID" value="NOV44436.1"/>
    <property type="molecule type" value="Transcribed_RNA"/>
</dbReference>
<dbReference type="PROSITE" id="PS50002">
    <property type="entry name" value="SH3"/>
    <property type="match status" value="1"/>
</dbReference>
<dbReference type="PANTHER" id="PTHR10829">
    <property type="entry name" value="CORTACTIN AND DREBRIN"/>
    <property type="match status" value="1"/>
</dbReference>
<dbReference type="GO" id="GO:0048812">
    <property type="term" value="P:neuron projection morphogenesis"/>
    <property type="evidence" value="ECO:0007669"/>
    <property type="project" value="TreeGrafter"/>
</dbReference>
<feature type="compositionally biased region" description="Polar residues" evidence="9">
    <location>
        <begin position="282"/>
        <end position="291"/>
    </location>
</feature>
<dbReference type="SMART" id="SM00102">
    <property type="entry name" value="ADF"/>
    <property type="match status" value="1"/>
</dbReference>
<evidence type="ECO:0000256" key="5">
    <source>
        <dbReference type="ARBA" id="ARBA00023054"/>
    </source>
</evidence>
<accession>A0A6M2DE77</accession>
<evidence type="ECO:0000256" key="2">
    <source>
        <dbReference type="ARBA" id="ARBA00011039"/>
    </source>
</evidence>
<dbReference type="GO" id="GO:0045211">
    <property type="term" value="C:postsynaptic membrane"/>
    <property type="evidence" value="ECO:0007669"/>
    <property type="project" value="TreeGrafter"/>
</dbReference>
<protein>
    <submittedName>
        <fullName evidence="12">Putative drebrin</fullName>
    </submittedName>
</protein>
<dbReference type="GO" id="GO:0030864">
    <property type="term" value="C:cortical actin cytoskeleton"/>
    <property type="evidence" value="ECO:0007669"/>
    <property type="project" value="TreeGrafter"/>
</dbReference>
<reference evidence="12" key="1">
    <citation type="submission" date="2020-03" db="EMBL/GenBank/DDBJ databases">
        <title>Transcriptomic Profiling of the Digestive Tract of the Rat Flea, Xenopsylla cheopis, Following Blood Feeding and Infection with Yersinia pestis.</title>
        <authorList>
            <person name="Bland D.M."/>
            <person name="Martens C.A."/>
            <person name="Virtaneva K."/>
            <person name="Kanakabandi K."/>
            <person name="Long D."/>
            <person name="Rosenke R."/>
            <person name="Saturday G.A."/>
            <person name="Hoyt F.H."/>
            <person name="Bruno D.P."/>
            <person name="Ribeiro J.M.C."/>
            <person name="Hinnebusch J."/>
        </authorList>
    </citation>
    <scope>NUCLEOTIDE SEQUENCE</scope>
</reference>
<evidence type="ECO:0000256" key="8">
    <source>
        <dbReference type="PROSITE-ProRule" id="PRU00192"/>
    </source>
</evidence>
<dbReference type="GO" id="GO:0098974">
    <property type="term" value="P:postsynaptic actin cytoskeleton organization"/>
    <property type="evidence" value="ECO:0007669"/>
    <property type="project" value="TreeGrafter"/>
</dbReference>
<keyword evidence="4" id="KW-0963">Cytoplasm</keyword>
<dbReference type="CDD" id="cd11281">
    <property type="entry name" value="ADF_drebrin_like"/>
    <property type="match status" value="1"/>
</dbReference>
<dbReference type="GO" id="GO:0030027">
    <property type="term" value="C:lamellipodium"/>
    <property type="evidence" value="ECO:0007669"/>
    <property type="project" value="TreeGrafter"/>
</dbReference>
<dbReference type="Pfam" id="PF00241">
    <property type="entry name" value="Cofilin_ADF"/>
    <property type="match status" value="1"/>
</dbReference>
<dbReference type="CDD" id="cd11960">
    <property type="entry name" value="SH3_Abp1_eu"/>
    <property type="match status" value="1"/>
</dbReference>
<feature type="domain" description="ADF-H" evidence="11">
    <location>
        <begin position="2"/>
        <end position="133"/>
    </location>
</feature>
<evidence type="ECO:0000256" key="1">
    <source>
        <dbReference type="ARBA" id="ARBA00004245"/>
    </source>
</evidence>